<feature type="transmembrane region" description="Helical" evidence="1">
    <location>
        <begin position="63"/>
        <end position="82"/>
    </location>
</feature>
<evidence type="ECO:0000313" key="3">
    <source>
        <dbReference type="Proteomes" id="UP000297564"/>
    </source>
</evidence>
<accession>A0A4Z0BL31</accession>
<feature type="transmembrane region" description="Helical" evidence="1">
    <location>
        <begin position="20"/>
        <end position="43"/>
    </location>
</feature>
<feature type="transmembrane region" description="Helical" evidence="1">
    <location>
        <begin position="94"/>
        <end position="111"/>
    </location>
</feature>
<proteinExistence type="predicted"/>
<evidence type="ECO:0000256" key="1">
    <source>
        <dbReference type="SAM" id="Phobius"/>
    </source>
</evidence>
<evidence type="ECO:0000313" key="2">
    <source>
        <dbReference type="EMBL" id="TFZ00037.1"/>
    </source>
</evidence>
<comment type="caution">
    <text evidence="2">The sequence shown here is derived from an EMBL/GenBank/DDBJ whole genome shotgun (WGS) entry which is preliminary data.</text>
</comment>
<organism evidence="2 3">
    <name type="scientific">Ramlibacter rhizophilus</name>
    <dbReference type="NCBI Taxonomy" id="1781167"/>
    <lineage>
        <taxon>Bacteria</taxon>
        <taxon>Pseudomonadati</taxon>
        <taxon>Pseudomonadota</taxon>
        <taxon>Betaproteobacteria</taxon>
        <taxon>Burkholderiales</taxon>
        <taxon>Comamonadaceae</taxon>
        <taxon>Ramlibacter</taxon>
    </lineage>
</organism>
<feature type="transmembrane region" description="Helical" evidence="1">
    <location>
        <begin position="146"/>
        <end position="163"/>
    </location>
</feature>
<keyword evidence="3" id="KW-1185">Reference proteome</keyword>
<reference evidence="2 3" key="1">
    <citation type="submission" date="2019-03" db="EMBL/GenBank/DDBJ databases">
        <title>Ramlibacter rhizophilus CCTCC AB2015357, whole genome shotgun sequence.</title>
        <authorList>
            <person name="Zhang X."/>
            <person name="Feng G."/>
            <person name="Zhu H."/>
        </authorList>
    </citation>
    <scope>NUCLEOTIDE SEQUENCE [LARGE SCALE GENOMIC DNA]</scope>
    <source>
        <strain evidence="2 3">CCTCC AB2015357</strain>
    </source>
</reference>
<dbReference type="Proteomes" id="UP000297564">
    <property type="component" value="Unassembled WGS sequence"/>
</dbReference>
<dbReference type="EMBL" id="SMLL01000004">
    <property type="protein sequence ID" value="TFZ00037.1"/>
    <property type="molecule type" value="Genomic_DNA"/>
</dbReference>
<dbReference type="AlphaFoldDB" id="A0A4Z0BL31"/>
<feature type="transmembrane region" description="Helical" evidence="1">
    <location>
        <begin position="175"/>
        <end position="195"/>
    </location>
</feature>
<dbReference type="Pfam" id="PF05940">
    <property type="entry name" value="NnrS"/>
    <property type="match status" value="1"/>
</dbReference>
<dbReference type="InterPro" id="IPR010266">
    <property type="entry name" value="NnrS"/>
</dbReference>
<keyword evidence="1" id="KW-0812">Transmembrane</keyword>
<feature type="transmembrane region" description="Helical" evidence="1">
    <location>
        <begin position="117"/>
        <end position="139"/>
    </location>
</feature>
<gene>
    <name evidence="2" type="ORF">EZ242_11935</name>
</gene>
<name>A0A4Z0BL31_9BURK</name>
<keyword evidence="1" id="KW-1133">Transmembrane helix</keyword>
<protein>
    <submittedName>
        <fullName evidence="2">NnrS family protein</fullName>
    </submittedName>
</protein>
<keyword evidence="1" id="KW-0472">Membrane</keyword>
<feature type="transmembrane region" description="Helical" evidence="1">
    <location>
        <begin position="296"/>
        <end position="315"/>
    </location>
</feature>
<dbReference type="OrthoDB" id="9770040at2"/>
<feature type="transmembrane region" description="Helical" evidence="1">
    <location>
        <begin position="216"/>
        <end position="234"/>
    </location>
</feature>
<feature type="transmembrane region" description="Helical" evidence="1">
    <location>
        <begin position="368"/>
        <end position="386"/>
    </location>
</feature>
<sequence length="396" mass="41709">MPFIKIEEPSARTPRNGFALWALGFRPFYLLASVFAALSIGLWGLQIAGMLPSPYLSGPLWHAHEMLFGFALAVVVGFLFTAGRNWSGQPTPTGGWLAALALLWLAGRVLVLTPLSVAAAVANVAFPLAAAVALAIPFWRARNRRNYFFVGLLGLLGSASAAVHLDHLGLVQLPAWSGIQVGLDLLLFIIVVMGGRVIPMFTNNGVPGAGATRHAAWDRLALGSVLALLVVDVLGLPAVVVAGVAAVAALAHLVRWALWRPWKVLANPMVWVLHLAYAWVPVHLGLRALAAAGGVAASPAVHALAVGAVGGLVIGMMTRTARGHTARPLRADRADVAMYLLVAGAAVVRVLVPLAAPAWWAQAVAASALLWSMGFALYAVCYWPVLTRPRLDGQPG</sequence>
<feature type="transmembrane region" description="Helical" evidence="1">
    <location>
        <begin position="336"/>
        <end position="356"/>
    </location>
</feature>